<protein>
    <submittedName>
        <fullName evidence="1">Uncharacterized protein</fullName>
    </submittedName>
</protein>
<evidence type="ECO:0000313" key="1">
    <source>
        <dbReference type="EMBL" id="ADP71128.1"/>
    </source>
</evidence>
<evidence type="ECO:0000313" key="2">
    <source>
        <dbReference type="Proteomes" id="UP000001399"/>
    </source>
</evidence>
<reference evidence="2" key="1">
    <citation type="journal article" date="2011" name="J. Bacteriol.">
        <title>Genome sequences of eight morphologically diverse alphaproteobacteria.</title>
        <authorList>
            <consortium name="US DOE Joint Genome Institute"/>
            <person name="Brown P.J."/>
            <person name="Kysela D.T."/>
            <person name="Buechlein A."/>
            <person name="Hemmerich C."/>
            <person name="Brun Y.V."/>
        </authorList>
    </citation>
    <scope>NUCLEOTIDE SEQUENCE [LARGE SCALE GENOMIC DNA]</scope>
    <source>
        <strain evidence="2">ATCC 17100 / ATH 3.1.1 / DSM 162 / LMG 4299</strain>
    </source>
</reference>
<proteinExistence type="predicted"/>
<dbReference type="STRING" id="648757.Rvan_1890"/>
<gene>
    <name evidence="1" type="ordered locus">Rvan_1890</name>
</gene>
<dbReference type="Proteomes" id="UP000001399">
    <property type="component" value="Chromosome"/>
</dbReference>
<dbReference type="eggNOG" id="ENOG502ZQBD">
    <property type="taxonomic scope" value="Bacteria"/>
</dbReference>
<dbReference type="OrthoDB" id="4653355at2"/>
<sequence length="315" mass="34568">MSPAVTGVGKQVAGISGKFGFTSDTGLKIDATIEADDLFEEFYADYDKAFVLENEKETFEGFVRCFALNGGETYAQLALRYGPFREFALVARDPSTGARIGGANFTVFLLPASASGGVQTVSINLNYIFINLSERKRGKFRRLVSDLPDIAMRLFQQTNPDDALRETRSQLPIFIEQNDPFRMSPDQYDRDTSLTGVDQISRIKIWASLGARIVDTPYVQPPLSADQAPDTTLVYAVLGLEDETVGTCLLSAHLERFFSISVLKGKDASTDGCANAQITELRAKCLRGEKVPLLPGSDFLARGTDSNVKFASREQ</sequence>
<name>E3I093_RHOVT</name>
<accession>E3I093</accession>
<dbReference type="AlphaFoldDB" id="E3I093"/>
<dbReference type="RefSeq" id="WP_013419518.1">
    <property type="nucleotide sequence ID" value="NC_014664.1"/>
</dbReference>
<dbReference type="KEGG" id="rva:Rvan_1890"/>
<dbReference type="EMBL" id="CP002292">
    <property type="protein sequence ID" value="ADP71128.1"/>
    <property type="molecule type" value="Genomic_DNA"/>
</dbReference>
<keyword evidence="2" id="KW-1185">Reference proteome</keyword>
<organism evidence="1 2">
    <name type="scientific">Rhodomicrobium vannielii (strain ATCC 17100 / DSM 162 / LMG 4299 / NCIMB 10020 / ATH 3.1.1)</name>
    <dbReference type="NCBI Taxonomy" id="648757"/>
    <lineage>
        <taxon>Bacteria</taxon>
        <taxon>Pseudomonadati</taxon>
        <taxon>Pseudomonadota</taxon>
        <taxon>Alphaproteobacteria</taxon>
        <taxon>Hyphomicrobiales</taxon>
        <taxon>Hyphomicrobiaceae</taxon>
        <taxon>Rhodomicrobium</taxon>
    </lineage>
</organism>
<dbReference type="HOGENOM" id="CLU_942809_0_0_5"/>